<name>A0A6F8PQP9_9GAMM</name>
<evidence type="ECO:0000313" key="1">
    <source>
        <dbReference type="EMBL" id="BBP44357.1"/>
    </source>
</evidence>
<gene>
    <name evidence="1" type="ORF">THMIRHAT_21030</name>
</gene>
<protein>
    <submittedName>
        <fullName evidence="1">Uncharacterized protein</fullName>
    </submittedName>
</protein>
<dbReference type="KEGG" id="tzo:THMIRHAT_21030"/>
<proteinExistence type="predicted"/>
<keyword evidence="2" id="KW-1185">Reference proteome</keyword>
<dbReference type="Proteomes" id="UP000501466">
    <property type="component" value="Chromosome"/>
</dbReference>
<reference evidence="2" key="1">
    <citation type="submission" date="2019-11" db="EMBL/GenBank/DDBJ databases">
        <title>Isolation and characterization of two novel species in the genus Thiomicrorhabdus.</title>
        <authorList>
            <person name="Mochizuki J."/>
            <person name="Kojima H."/>
            <person name="Fukui M."/>
        </authorList>
    </citation>
    <scope>NUCLEOTIDE SEQUENCE [LARGE SCALE GENOMIC DNA]</scope>
    <source>
        <strain evidence="2">AkT22</strain>
    </source>
</reference>
<dbReference type="RefSeq" id="WP_173292080.1">
    <property type="nucleotide sequence ID" value="NZ_AP021888.1"/>
</dbReference>
<dbReference type="AlphaFoldDB" id="A0A6F8PQP9"/>
<organism evidence="1 2">
    <name type="scientific">Thiosulfativibrio zosterae</name>
    <dbReference type="NCBI Taxonomy" id="2675053"/>
    <lineage>
        <taxon>Bacteria</taxon>
        <taxon>Pseudomonadati</taxon>
        <taxon>Pseudomonadota</taxon>
        <taxon>Gammaproteobacteria</taxon>
        <taxon>Thiotrichales</taxon>
        <taxon>Piscirickettsiaceae</taxon>
        <taxon>Thiosulfativibrio</taxon>
    </lineage>
</organism>
<sequence>MNLLNLKPETRAPFSATVKTLIQKHKIDPNEIFMNVLESQEAPDMNYWMTLVLVQEHFVSPQQEVAKDAAGESVKPLQAACLLQNAGMVAALLELNAFSGSLTDREFQLAARIASQQENEAIMGLLMAYAQEMGNLEPFMRTLQGAPLQ</sequence>
<evidence type="ECO:0000313" key="2">
    <source>
        <dbReference type="Proteomes" id="UP000501466"/>
    </source>
</evidence>
<accession>A0A6F8PQP9</accession>
<dbReference type="EMBL" id="AP021888">
    <property type="protein sequence ID" value="BBP44357.1"/>
    <property type="molecule type" value="Genomic_DNA"/>
</dbReference>